<dbReference type="Proteomes" id="UP000054564">
    <property type="component" value="Unassembled WGS sequence"/>
</dbReference>
<dbReference type="GO" id="GO:0046983">
    <property type="term" value="F:protein dimerization activity"/>
    <property type="evidence" value="ECO:0007669"/>
    <property type="project" value="InterPro"/>
</dbReference>
<sequence>MAANDKLTVFLKGGDMFEMDVDKSNSSLLWWKAMLSSLARDYLACSASLCSAERTPSAAADVCSSNRGKLHPRTSEMCVSSRMWLKGDVPLTGEFAAANKLLKRYVAFKESKHSKTTGGHVTK</sequence>
<proteinExistence type="predicted"/>
<evidence type="ECO:0000313" key="3">
    <source>
        <dbReference type="Proteomes" id="UP000054564"/>
    </source>
</evidence>
<keyword evidence="3" id="KW-1185">Reference proteome</keyword>
<name>A0A0L0VUZ5_9BASI</name>
<reference evidence="3" key="1">
    <citation type="submission" date="2014-03" db="EMBL/GenBank/DDBJ databases">
        <title>The Genome Sequence of Puccinia striiformis f. sp. tritici PST-78.</title>
        <authorList>
            <consortium name="The Broad Institute Genome Sequencing Platform"/>
            <person name="Cuomo C."/>
            <person name="Hulbert S."/>
            <person name="Chen X."/>
            <person name="Walker B."/>
            <person name="Young S.K."/>
            <person name="Zeng Q."/>
            <person name="Gargeya S."/>
            <person name="Fitzgerald M."/>
            <person name="Haas B."/>
            <person name="Abouelleil A."/>
            <person name="Alvarado L."/>
            <person name="Arachchi H.M."/>
            <person name="Berlin A.M."/>
            <person name="Chapman S.B."/>
            <person name="Goldberg J."/>
            <person name="Griggs A."/>
            <person name="Gujja S."/>
            <person name="Hansen M."/>
            <person name="Howarth C."/>
            <person name="Imamovic A."/>
            <person name="Larimer J."/>
            <person name="McCowan C."/>
            <person name="Montmayeur A."/>
            <person name="Murphy C."/>
            <person name="Neiman D."/>
            <person name="Pearson M."/>
            <person name="Priest M."/>
            <person name="Roberts A."/>
            <person name="Saif S."/>
            <person name="Shea T."/>
            <person name="Sisk P."/>
            <person name="Sykes S."/>
            <person name="Wortman J."/>
            <person name="Nusbaum C."/>
            <person name="Birren B."/>
        </authorList>
    </citation>
    <scope>NUCLEOTIDE SEQUENCE [LARGE SCALE GENOMIC DNA]</scope>
    <source>
        <strain evidence="3">race PST-78</strain>
    </source>
</reference>
<organism evidence="2 3">
    <name type="scientific">Puccinia striiformis f. sp. tritici PST-78</name>
    <dbReference type="NCBI Taxonomy" id="1165861"/>
    <lineage>
        <taxon>Eukaryota</taxon>
        <taxon>Fungi</taxon>
        <taxon>Dikarya</taxon>
        <taxon>Basidiomycota</taxon>
        <taxon>Pucciniomycotina</taxon>
        <taxon>Pucciniomycetes</taxon>
        <taxon>Pucciniales</taxon>
        <taxon>Pucciniaceae</taxon>
        <taxon>Puccinia</taxon>
    </lineage>
</organism>
<evidence type="ECO:0000313" key="2">
    <source>
        <dbReference type="EMBL" id="KNF02835.1"/>
    </source>
</evidence>
<dbReference type="AlphaFoldDB" id="A0A0L0VUZ5"/>
<dbReference type="SUPFAM" id="SSF53098">
    <property type="entry name" value="Ribonuclease H-like"/>
    <property type="match status" value="1"/>
</dbReference>
<accession>A0A0L0VUZ5</accession>
<dbReference type="EMBL" id="AJIL01000021">
    <property type="protein sequence ID" value="KNF02835.1"/>
    <property type="molecule type" value="Genomic_DNA"/>
</dbReference>
<gene>
    <name evidence="2" type="ORF">PSTG_04120</name>
</gene>
<protein>
    <recommendedName>
        <fullName evidence="1">HAT C-terminal dimerisation domain-containing protein</fullName>
    </recommendedName>
</protein>
<dbReference type="InterPro" id="IPR012337">
    <property type="entry name" value="RNaseH-like_sf"/>
</dbReference>
<comment type="caution">
    <text evidence="2">The sequence shown here is derived from an EMBL/GenBank/DDBJ whole genome shotgun (WGS) entry which is preliminary data.</text>
</comment>
<dbReference type="Pfam" id="PF05699">
    <property type="entry name" value="Dimer_Tnp_hAT"/>
    <property type="match status" value="1"/>
</dbReference>
<feature type="domain" description="HAT C-terminal dimerisation" evidence="1">
    <location>
        <begin position="19"/>
        <end position="85"/>
    </location>
</feature>
<evidence type="ECO:0000259" key="1">
    <source>
        <dbReference type="Pfam" id="PF05699"/>
    </source>
</evidence>
<dbReference type="InterPro" id="IPR008906">
    <property type="entry name" value="HATC_C_dom"/>
</dbReference>